<keyword evidence="5" id="KW-0053">Apoptosis</keyword>
<keyword evidence="4" id="KW-0963">Cytoplasm</keyword>
<dbReference type="GO" id="GO:0090200">
    <property type="term" value="P:positive regulation of release of cytochrome c from mitochondria"/>
    <property type="evidence" value="ECO:0007669"/>
    <property type="project" value="TreeGrafter"/>
</dbReference>
<proteinExistence type="evidence at transcript level"/>
<comment type="subcellular location">
    <subcellularLocation>
        <location evidence="2">Cytoplasm</location>
    </subcellularLocation>
    <subcellularLocation>
        <location evidence="1">Mitochondrion outer membrane</location>
    </subcellularLocation>
</comment>
<dbReference type="InterPro" id="IPR036834">
    <property type="entry name" value="Bcl-2-like_sf"/>
</dbReference>
<dbReference type="InterPro" id="IPR010479">
    <property type="entry name" value="BID"/>
</dbReference>
<dbReference type="GO" id="GO:0005741">
    <property type="term" value="C:mitochondrial outer membrane"/>
    <property type="evidence" value="ECO:0007669"/>
    <property type="project" value="UniProtKB-SubCell"/>
</dbReference>
<evidence type="ECO:0000256" key="7">
    <source>
        <dbReference type="ARBA" id="ARBA00023128"/>
    </source>
</evidence>
<accession>A0A1X9Q894</accession>
<evidence type="ECO:0000313" key="9">
    <source>
        <dbReference type="EMBL" id="ARQ18607.1"/>
    </source>
</evidence>
<keyword evidence="7" id="KW-0496">Mitochondrion</keyword>
<evidence type="ECO:0000256" key="1">
    <source>
        <dbReference type="ARBA" id="ARBA00004294"/>
    </source>
</evidence>
<evidence type="ECO:0000256" key="2">
    <source>
        <dbReference type="ARBA" id="ARBA00004496"/>
    </source>
</evidence>
<evidence type="ECO:0000256" key="5">
    <source>
        <dbReference type="ARBA" id="ARBA00022703"/>
    </source>
</evidence>
<dbReference type="Gene3D" id="1.10.437.10">
    <property type="entry name" value="Blc2-like"/>
    <property type="match status" value="1"/>
</dbReference>
<evidence type="ECO:0000256" key="3">
    <source>
        <dbReference type="ARBA" id="ARBA00015802"/>
    </source>
</evidence>
<evidence type="ECO:0000256" key="8">
    <source>
        <dbReference type="ARBA" id="ARBA00023136"/>
    </source>
</evidence>
<sequence>MDCNRNVNVPQCSLLLLSFFEQKGCQNSELKSELDTLDELLKLPTNHTYIESDGDLQTDGHSFSVTYRDLLHELQNQVQPQLPVNAVEAQVARDMAAELIRIADLLEQRVLSQAAETLTKKLDTCPTQLWSTHLSEGVQGLLHQVAGAKEFKKELVEMAFTFVLMKTVCERMPGFLFKLYGTVVQYFGSR</sequence>
<dbReference type="PANTHER" id="PTHR35447:SF1">
    <property type="entry name" value="BH3-INTERACTING DOMAIN DEATH AGONIST"/>
    <property type="match status" value="1"/>
</dbReference>
<organism evidence="9">
    <name type="scientific">Gobiocypris rarus</name>
    <name type="common">Chinese rare minnow</name>
    <dbReference type="NCBI Taxonomy" id="143606"/>
    <lineage>
        <taxon>Eukaryota</taxon>
        <taxon>Metazoa</taxon>
        <taxon>Chordata</taxon>
        <taxon>Craniata</taxon>
        <taxon>Vertebrata</taxon>
        <taxon>Euteleostomi</taxon>
        <taxon>Actinopterygii</taxon>
        <taxon>Neopterygii</taxon>
        <taxon>Teleostei</taxon>
        <taxon>Ostariophysi</taxon>
        <taxon>Cypriniformes</taxon>
        <taxon>Gobionidae</taxon>
        <taxon>Sarcocheilichthyinae</taxon>
        <taxon>Gobiocypris</taxon>
    </lineage>
</organism>
<dbReference type="AlphaFoldDB" id="A0A1X9Q894"/>
<dbReference type="Pfam" id="PF06393">
    <property type="entry name" value="BID"/>
    <property type="match status" value="1"/>
</dbReference>
<name>A0A1X9Q894_GOBRA</name>
<evidence type="ECO:0000256" key="4">
    <source>
        <dbReference type="ARBA" id="ARBA00022490"/>
    </source>
</evidence>
<dbReference type="PANTHER" id="PTHR35447">
    <property type="entry name" value="BH3-INTERACTING DOMAIN DEATH AGONIST"/>
    <property type="match status" value="1"/>
</dbReference>
<protein>
    <recommendedName>
        <fullName evidence="3">BH3-interacting domain death agonist</fullName>
    </recommendedName>
</protein>
<dbReference type="GO" id="GO:0005829">
    <property type="term" value="C:cytosol"/>
    <property type="evidence" value="ECO:0007669"/>
    <property type="project" value="TreeGrafter"/>
</dbReference>
<dbReference type="EMBL" id="KX532179">
    <property type="protein sequence ID" value="ARQ18607.1"/>
    <property type="molecule type" value="mRNA"/>
</dbReference>
<dbReference type="GO" id="GO:2001244">
    <property type="term" value="P:positive regulation of intrinsic apoptotic signaling pathway"/>
    <property type="evidence" value="ECO:0007669"/>
    <property type="project" value="TreeGrafter"/>
</dbReference>
<dbReference type="GO" id="GO:0008637">
    <property type="term" value="P:apoptotic mitochondrial changes"/>
    <property type="evidence" value="ECO:0007669"/>
    <property type="project" value="TreeGrafter"/>
</dbReference>
<dbReference type="SUPFAM" id="SSF56854">
    <property type="entry name" value="Bcl-2 inhibitors of programmed cell death"/>
    <property type="match status" value="1"/>
</dbReference>
<evidence type="ECO:0000256" key="6">
    <source>
        <dbReference type="ARBA" id="ARBA00022787"/>
    </source>
</evidence>
<dbReference type="GO" id="GO:2001238">
    <property type="term" value="P:positive regulation of extrinsic apoptotic signaling pathway"/>
    <property type="evidence" value="ECO:0007669"/>
    <property type="project" value="TreeGrafter"/>
</dbReference>
<gene>
    <name evidence="9" type="primary">Bid</name>
</gene>
<keyword evidence="6" id="KW-1000">Mitochondrion outer membrane</keyword>
<reference evidence="9" key="1">
    <citation type="submission" date="2016-07" db="EMBL/GenBank/DDBJ databases">
        <title>Bid-deficient rare minnow (Gobiocypris rarus) are resistant to grass carp reovirus (GCRV) replication and GCRV-triggered apoptosis.</title>
        <authorList>
            <person name="Wang H."/>
        </authorList>
    </citation>
    <scope>NUCLEOTIDE SEQUENCE</scope>
</reference>
<keyword evidence="8" id="KW-0472">Membrane</keyword>